<feature type="domain" description="Protein kinase" evidence="1">
    <location>
        <begin position="33"/>
        <end position="319"/>
    </location>
</feature>
<accession>W8W1T8</accession>
<evidence type="ECO:0000313" key="2">
    <source>
        <dbReference type="EMBL" id="CCV02328.1"/>
    </source>
</evidence>
<dbReference type="KEGG" id="vg:18501327"/>
<organism evidence="2 3">
    <name type="scientific">Invertebrate iridescent virus 30</name>
    <dbReference type="NCBI Taxonomy" id="345585"/>
    <lineage>
        <taxon>Viruses</taxon>
        <taxon>Varidnaviria</taxon>
        <taxon>Bamfordvirae</taxon>
        <taxon>Nucleocytoviricota</taxon>
        <taxon>Megaviricetes</taxon>
        <taxon>Pimascovirales</taxon>
        <taxon>Pimascovirales incertae sedis</taxon>
        <taxon>Iridoviridae</taxon>
        <taxon>Betairidovirinae</taxon>
        <taxon>Chloriridovirus</taxon>
        <taxon>Chloriridovirus simulium1</taxon>
        <taxon>Invertebrate iridescent virus 22</taxon>
    </lineage>
</organism>
<dbReference type="SUPFAM" id="SSF56112">
    <property type="entry name" value="Protein kinase-like (PK-like)"/>
    <property type="match status" value="1"/>
</dbReference>
<dbReference type="RefSeq" id="YP_009010427.1">
    <property type="nucleotide sequence ID" value="NC_023611.1"/>
</dbReference>
<dbReference type="EMBL" id="HF920636">
    <property type="protein sequence ID" value="CCV02328.1"/>
    <property type="molecule type" value="Genomic_DNA"/>
</dbReference>
<sequence>MVMSLFADEFAEKTVKKYINQGIWLECSLSDYYTYLEYYDEGGYGSVHRVMDRFTGKYKVLKRSSKKDFVKGNLKALYTQKYLESVKIGSIQLDENLHPSQEAEFMVQIHQKLGGLELFDYYDDDDHYILIMEDGGRSLESIACSHRKKIIDLIRYKNYQTNFFYHTYLKQVSQYLIKIYHQIKDIHDLGIHHNDLKPENILVCGEKITIIDYGVAKKVEESYKSYHGTLEYVPFEFVKNGSYKPWDHTIWCFGIMLHFLTLMKYPFIKEEEVLDYNLDYLKINKLPQSFSSLIFDCLQKNPTNRPQNLLERLENLKSY</sequence>
<dbReference type="InterPro" id="IPR000719">
    <property type="entry name" value="Prot_kinase_dom"/>
</dbReference>
<dbReference type="PANTHER" id="PTHR44167:SF24">
    <property type="entry name" value="SERINE_THREONINE-PROTEIN KINASE CHK2"/>
    <property type="match status" value="1"/>
</dbReference>
<dbReference type="PROSITE" id="PS50011">
    <property type="entry name" value="PROTEIN_KINASE_DOM"/>
    <property type="match status" value="1"/>
</dbReference>
<dbReference type="GeneID" id="18501327"/>
<dbReference type="PANTHER" id="PTHR44167">
    <property type="entry name" value="OVARIAN-SPECIFIC SERINE/THREONINE-PROTEIN KINASE LOK-RELATED"/>
    <property type="match status" value="1"/>
</dbReference>
<dbReference type="SMART" id="SM00220">
    <property type="entry name" value="S_TKc"/>
    <property type="match status" value="1"/>
</dbReference>
<dbReference type="InterPro" id="IPR011009">
    <property type="entry name" value="Kinase-like_dom_sf"/>
</dbReference>
<dbReference type="GO" id="GO:0005524">
    <property type="term" value="F:ATP binding"/>
    <property type="evidence" value="ECO:0007669"/>
    <property type="project" value="InterPro"/>
</dbReference>
<dbReference type="GO" id="GO:0004672">
    <property type="term" value="F:protein kinase activity"/>
    <property type="evidence" value="ECO:0007669"/>
    <property type="project" value="InterPro"/>
</dbReference>
<proteinExistence type="predicted"/>
<protein>
    <submittedName>
        <fullName evidence="2">Serine/threonine-protein kinase pim-2-like</fullName>
    </submittedName>
</protein>
<dbReference type="PROSITE" id="PS00108">
    <property type="entry name" value="PROTEIN_KINASE_ST"/>
    <property type="match status" value="1"/>
</dbReference>
<keyword evidence="2" id="KW-0418">Kinase</keyword>
<dbReference type="Gene3D" id="3.30.200.20">
    <property type="entry name" value="Phosphorylase Kinase, domain 1"/>
    <property type="match status" value="1"/>
</dbReference>
<dbReference type="InterPro" id="IPR008271">
    <property type="entry name" value="Ser/Thr_kinase_AS"/>
</dbReference>
<reference evidence="2 3" key="1">
    <citation type="submission" date="2013-03" db="EMBL/GenBank/DDBJ databases">
        <title>Genomic and evolutionary features of invertebrate iridoviruse.</title>
        <authorList>
            <person name="Piegu B."/>
            <person name="Guizard S."/>
            <person name="Bideshi D."/>
            <person name="Spears T."/>
            <person name="Federici B."/>
            <person name="Bigot Y."/>
        </authorList>
    </citation>
    <scope>NUCLEOTIDE SEQUENCE [LARGE SCALE GENOMIC DNA]</scope>
</reference>
<keyword evidence="2" id="KW-0808">Transferase</keyword>
<gene>
    <name evidence="2" type="primary">133R</name>
    <name evidence="2" type="ORF">IIV30_133R</name>
</gene>
<dbReference type="Proteomes" id="UP000136450">
    <property type="component" value="Segment"/>
</dbReference>
<dbReference type="Gene3D" id="1.10.510.10">
    <property type="entry name" value="Transferase(Phosphotransferase) domain 1"/>
    <property type="match status" value="1"/>
</dbReference>
<dbReference type="OrthoDB" id="8503at10239"/>
<evidence type="ECO:0000313" key="3">
    <source>
        <dbReference type="Proteomes" id="UP000136450"/>
    </source>
</evidence>
<name>W8W1T8_9VIRU</name>
<dbReference type="Pfam" id="PF00069">
    <property type="entry name" value="Pkinase"/>
    <property type="match status" value="1"/>
</dbReference>
<evidence type="ECO:0000259" key="1">
    <source>
        <dbReference type="PROSITE" id="PS50011"/>
    </source>
</evidence>